<dbReference type="InterPro" id="IPR014284">
    <property type="entry name" value="RNA_pol_sigma-70_dom"/>
</dbReference>
<dbReference type="SUPFAM" id="SSF88946">
    <property type="entry name" value="Sigma2 domain of RNA polymerase sigma factors"/>
    <property type="match status" value="1"/>
</dbReference>
<sequence length="198" mass="23144">MHFLHSMAFTELTDLDLWLQAKQDKGVAFKTLFDRYWEKLYVYAFNRLKSEADAQDIVQEVMISLWSRRATLDIETSLAAYLHTAVQYEVLNHFSRTARMADRSMEYEQTILPELNSYTAPLHLKELATMAANEITRLPEKMQQVYRLRQEKNLSVKEISGLLNISEQTVRNQLNASYQKLKKHLKEAILLAIFLQGN</sequence>
<dbReference type="EMBL" id="JACVFC010000001">
    <property type="protein sequence ID" value="MBC9930281.1"/>
    <property type="molecule type" value="Genomic_DNA"/>
</dbReference>
<keyword evidence="4" id="KW-0804">Transcription</keyword>
<dbReference type="InterPro" id="IPR007627">
    <property type="entry name" value="RNA_pol_sigma70_r2"/>
</dbReference>
<dbReference type="Gene3D" id="1.10.10.10">
    <property type="entry name" value="Winged helix-like DNA-binding domain superfamily/Winged helix DNA-binding domain"/>
    <property type="match status" value="1"/>
</dbReference>
<dbReference type="PANTHER" id="PTHR43133">
    <property type="entry name" value="RNA POLYMERASE ECF-TYPE SIGMA FACTO"/>
    <property type="match status" value="1"/>
</dbReference>
<protein>
    <submittedName>
        <fullName evidence="7">Sigma-70 family RNA polymerase sigma factor</fullName>
    </submittedName>
</protein>
<evidence type="ECO:0000313" key="8">
    <source>
        <dbReference type="Proteomes" id="UP000659124"/>
    </source>
</evidence>
<gene>
    <name evidence="7" type="ORF">ICL07_07820</name>
</gene>
<dbReference type="InterPro" id="IPR036388">
    <property type="entry name" value="WH-like_DNA-bd_sf"/>
</dbReference>
<feature type="domain" description="RNA polymerase sigma-70 region 2" evidence="5">
    <location>
        <begin position="32"/>
        <end position="99"/>
    </location>
</feature>
<proteinExistence type="inferred from homology"/>
<evidence type="ECO:0000256" key="1">
    <source>
        <dbReference type="ARBA" id="ARBA00010641"/>
    </source>
</evidence>
<keyword evidence="3" id="KW-0731">Sigma factor</keyword>
<keyword evidence="2" id="KW-0805">Transcription regulation</keyword>
<keyword evidence="8" id="KW-1185">Reference proteome</keyword>
<dbReference type="Gene3D" id="1.10.1740.10">
    <property type="match status" value="1"/>
</dbReference>
<dbReference type="InterPro" id="IPR013249">
    <property type="entry name" value="RNA_pol_sigma70_r4_t2"/>
</dbReference>
<dbReference type="Pfam" id="PF04542">
    <property type="entry name" value="Sigma70_r2"/>
    <property type="match status" value="1"/>
</dbReference>
<comment type="similarity">
    <text evidence="1">Belongs to the sigma-70 factor family. ECF subfamily.</text>
</comment>
<evidence type="ECO:0000259" key="5">
    <source>
        <dbReference type="Pfam" id="PF04542"/>
    </source>
</evidence>
<comment type="caution">
    <text evidence="7">The sequence shown here is derived from an EMBL/GenBank/DDBJ whole genome shotgun (WGS) entry which is preliminary data.</text>
</comment>
<evidence type="ECO:0000313" key="7">
    <source>
        <dbReference type="EMBL" id="MBC9930281.1"/>
    </source>
</evidence>
<dbReference type="SUPFAM" id="SSF88659">
    <property type="entry name" value="Sigma3 and sigma4 domains of RNA polymerase sigma factors"/>
    <property type="match status" value="1"/>
</dbReference>
<evidence type="ECO:0000256" key="2">
    <source>
        <dbReference type="ARBA" id="ARBA00023015"/>
    </source>
</evidence>
<feature type="domain" description="RNA polymerase sigma factor 70 region 4 type 2" evidence="6">
    <location>
        <begin position="135"/>
        <end position="181"/>
    </location>
</feature>
<dbReference type="PANTHER" id="PTHR43133:SF46">
    <property type="entry name" value="RNA POLYMERASE SIGMA-70 FACTOR ECF SUBFAMILY"/>
    <property type="match status" value="1"/>
</dbReference>
<dbReference type="NCBIfam" id="TIGR02937">
    <property type="entry name" value="sigma70-ECF"/>
    <property type="match status" value="1"/>
</dbReference>
<dbReference type="Pfam" id="PF08281">
    <property type="entry name" value="Sigma70_r4_2"/>
    <property type="match status" value="1"/>
</dbReference>
<name>A0ABR7TL83_9BACT</name>
<evidence type="ECO:0000256" key="3">
    <source>
        <dbReference type="ARBA" id="ARBA00023082"/>
    </source>
</evidence>
<dbReference type="InterPro" id="IPR013325">
    <property type="entry name" value="RNA_pol_sigma_r2"/>
</dbReference>
<dbReference type="InterPro" id="IPR039425">
    <property type="entry name" value="RNA_pol_sigma-70-like"/>
</dbReference>
<reference evidence="7 8" key="1">
    <citation type="submission" date="2020-09" db="EMBL/GenBank/DDBJ databases">
        <title>Genome sequences of type strains of Chitinophaga qingshengii and Chitinophaga varians.</title>
        <authorList>
            <person name="Kittiwongwattana C."/>
        </authorList>
    </citation>
    <scope>NUCLEOTIDE SEQUENCE [LARGE SCALE GENOMIC DNA]</scope>
    <source>
        <strain evidence="7 8">JCM 30026</strain>
    </source>
</reference>
<evidence type="ECO:0000256" key="4">
    <source>
        <dbReference type="ARBA" id="ARBA00023163"/>
    </source>
</evidence>
<evidence type="ECO:0000259" key="6">
    <source>
        <dbReference type="Pfam" id="PF08281"/>
    </source>
</evidence>
<organism evidence="7 8">
    <name type="scientific">Chitinophaga qingshengii</name>
    <dbReference type="NCBI Taxonomy" id="1569794"/>
    <lineage>
        <taxon>Bacteria</taxon>
        <taxon>Pseudomonadati</taxon>
        <taxon>Bacteroidota</taxon>
        <taxon>Chitinophagia</taxon>
        <taxon>Chitinophagales</taxon>
        <taxon>Chitinophagaceae</taxon>
        <taxon>Chitinophaga</taxon>
    </lineage>
</organism>
<dbReference type="Proteomes" id="UP000659124">
    <property type="component" value="Unassembled WGS sequence"/>
</dbReference>
<dbReference type="InterPro" id="IPR013324">
    <property type="entry name" value="RNA_pol_sigma_r3/r4-like"/>
</dbReference>
<accession>A0ABR7TL83</accession>